<proteinExistence type="predicted"/>
<comment type="caution">
    <text evidence="2">The sequence shown here is derived from an EMBL/GenBank/DDBJ whole genome shotgun (WGS) entry which is preliminary data.</text>
</comment>
<dbReference type="EMBL" id="BONF01000042">
    <property type="protein sequence ID" value="GIF84904.1"/>
    <property type="molecule type" value="Genomic_DNA"/>
</dbReference>
<evidence type="ECO:0000313" key="2">
    <source>
        <dbReference type="EMBL" id="GIF84904.1"/>
    </source>
</evidence>
<dbReference type="Proteomes" id="UP000601223">
    <property type="component" value="Unassembled WGS sequence"/>
</dbReference>
<keyword evidence="3" id="KW-1185">Reference proteome</keyword>
<name>A0A8J3JWD1_9ACTN</name>
<feature type="region of interest" description="Disordered" evidence="1">
    <location>
        <begin position="426"/>
        <end position="450"/>
    </location>
</feature>
<dbReference type="AlphaFoldDB" id="A0A8J3JWD1"/>
<sequence>MSCADEDCDHAWHYDSPKTLRGSMQRGLGYAAYLAPRDPDGAQLAGECLRRDHRWDWQVDDRIVYLARLVRDLHLDLAPLVGQMRACGPQKHYTEPDPTDDDNQFDVAVGVLAALARSGDDHARGALRDYTADGVRWIDVLEQIAGEWPATWWDDLWTVAARRLRPDDAHDVLPGSGPWSVWTGRDPAIDAVLSAADSRIARARSRHRQPGLEEKATSELIAILGTTAVSRQAKISVLAQLRRREPAPELLGLADRVAELNLPFLGSTIRRLGPLALTQARTWAAQPGHPLSWTGWQILADHGGQADIPALLAAVRELDECTGWCGYDTLTEGLTRIVTTVGGAVSVKDQLVRILRRLLHGSPHSYERTSYLTSLLALDTERTTQLLPLGLLDCEPGVRLLAAEHTPPTDDARQWLADLSRDPLEEDDVREAAGRRLHPAATAPVPSSGS</sequence>
<evidence type="ECO:0008006" key="4">
    <source>
        <dbReference type="Google" id="ProtNLM"/>
    </source>
</evidence>
<evidence type="ECO:0000313" key="3">
    <source>
        <dbReference type="Proteomes" id="UP000601223"/>
    </source>
</evidence>
<organism evidence="2 3">
    <name type="scientific">Catellatospora bangladeshensis</name>
    <dbReference type="NCBI Taxonomy" id="310355"/>
    <lineage>
        <taxon>Bacteria</taxon>
        <taxon>Bacillati</taxon>
        <taxon>Actinomycetota</taxon>
        <taxon>Actinomycetes</taxon>
        <taxon>Micromonosporales</taxon>
        <taxon>Micromonosporaceae</taxon>
        <taxon>Catellatospora</taxon>
    </lineage>
</organism>
<accession>A0A8J3JWD1</accession>
<gene>
    <name evidence="2" type="ORF">Cba03nite_62530</name>
</gene>
<protein>
    <recommendedName>
        <fullName evidence="4">HEAT repeat domain-containing protein</fullName>
    </recommendedName>
</protein>
<evidence type="ECO:0000256" key="1">
    <source>
        <dbReference type="SAM" id="MobiDB-lite"/>
    </source>
</evidence>
<dbReference type="RefSeq" id="WP_203753928.1">
    <property type="nucleotide sequence ID" value="NZ_BONF01000042.1"/>
</dbReference>
<reference evidence="2 3" key="1">
    <citation type="submission" date="2021-01" db="EMBL/GenBank/DDBJ databases">
        <title>Whole genome shotgun sequence of Catellatospora bangladeshensis NBRC 107357.</title>
        <authorList>
            <person name="Komaki H."/>
            <person name="Tamura T."/>
        </authorList>
    </citation>
    <scope>NUCLEOTIDE SEQUENCE [LARGE SCALE GENOMIC DNA]</scope>
    <source>
        <strain evidence="2 3">NBRC 107357</strain>
    </source>
</reference>